<dbReference type="KEGG" id="tko:TK0980"/>
<feature type="transmembrane region" description="Helical" evidence="1">
    <location>
        <begin position="72"/>
        <end position="89"/>
    </location>
</feature>
<keyword evidence="1" id="KW-0472">Membrane</keyword>
<dbReference type="eggNOG" id="arCOG10087">
    <property type="taxonomic scope" value="Archaea"/>
</dbReference>
<gene>
    <name evidence="2" type="ordered locus">TK0980</name>
</gene>
<feature type="transmembrane region" description="Helical" evidence="1">
    <location>
        <begin position="141"/>
        <end position="159"/>
    </location>
</feature>
<evidence type="ECO:0000313" key="3">
    <source>
        <dbReference type="Proteomes" id="UP000000536"/>
    </source>
</evidence>
<name>Q5JID6_THEKO</name>
<dbReference type="Proteomes" id="UP000000536">
    <property type="component" value="Chromosome"/>
</dbReference>
<dbReference type="AlphaFoldDB" id="Q5JID6"/>
<dbReference type="InParanoid" id="Q5JID6"/>
<protein>
    <submittedName>
        <fullName evidence="2">Hypothetical membrane protein</fullName>
    </submittedName>
</protein>
<reference evidence="2 3" key="1">
    <citation type="journal article" date="2005" name="Genome Res.">
        <title>Complete genome sequence of the hyperthermophilic archaeon Thermococcus kodakaraensis KOD1 and comparison with Pyrococcus genomes.</title>
        <authorList>
            <person name="Fukui T."/>
            <person name="Atomi H."/>
            <person name="Kanai T."/>
            <person name="Matsumi R."/>
            <person name="Fujiwara S."/>
            <person name="Imanaka T."/>
        </authorList>
    </citation>
    <scope>NUCLEOTIDE SEQUENCE [LARGE SCALE GENOMIC DNA]</scope>
    <source>
        <strain evidence="3">ATCC BAA-918 / JCM 12380 / KOD1</strain>
    </source>
</reference>
<feature type="transmembrane region" description="Helical" evidence="1">
    <location>
        <begin position="40"/>
        <end position="60"/>
    </location>
</feature>
<keyword evidence="1" id="KW-0812">Transmembrane</keyword>
<keyword evidence="1" id="KW-1133">Transmembrane helix</keyword>
<evidence type="ECO:0000256" key="1">
    <source>
        <dbReference type="SAM" id="Phobius"/>
    </source>
</evidence>
<organism evidence="2 3">
    <name type="scientific">Thermococcus kodakarensis (strain ATCC BAA-918 / JCM 12380 / KOD1)</name>
    <name type="common">Pyrococcus kodakaraensis (strain KOD1)</name>
    <dbReference type="NCBI Taxonomy" id="69014"/>
    <lineage>
        <taxon>Archaea</taxon>
        <taxon>Methanobacteriati</taxon>
        <taxon>Methanobacteriota</taxon>
        <taxon>Thermococci</taxon>
        <taxon>Thermococcales</taxon>
        <taxon>Thermococcaceae</taxon>
        <taxon>Thermococcus</taxon>
    </lineage>
</organism>
<feature type="transmembrane region" description="Helical" evidence="1">
    <location>
        <begin position="101"/>
        <end position="121"/>
    </location>
</feature>
<accession>Q5JID6</accession>
<proteinExistence type="predicted"/>
<dbReference type="EMBL" id="AP006878">
    <property type="protein sequence ID" value="BAD85169.1"/>
    <property type="molecule type" value="Genomic_DNA"/>
</dbReference>
<feature type="transmembrane region" description="Helical" evidence="1">
    <location>
        <begin position="6"/>
        <end position="28"/>
    </location>
</feature>
<keyword evidence="3" id="KW-1185">Reference proteome</keyword>
<dbReference type="HOGENOM" id="CLU_1674074_0_0_2"/>
<sequence length="171" mass="18882">MMRSETLKLWLIAVFSFVLTMPGAVAFANWDAPYGFSKDLATWMSCAGSALIFVILYGVYEWRKGSISLKSLVSLVFVWIITILVGLTAQSGICGQMGYRCGFSTFIIAGFPGLFLSLMLFPRALPEILAGGPYPYDRPLIVVWCILLTVVIFLSIALYKQKTREKAQGTG</sequence>
<evidence type="ECO:0000313" key="2">
    <source>
        <dbReference type="EMBL" id="BAD85169.1"/>
    </source>
</evidence>
<dbReference type="EnsemblBacteria" id="BAD85169">
    <property type="protein sequence ID" value="BAD85169"/>
    <property type="gene ID" value="TK0980"/>
</dbReference>
<dbReference type="PATRIC" id="fig|69014.16.peg.958"/>